<proteinExistence type="predicted"/>
<evidence type="ECO:0000313" key="3">
    <source>
        <dbReference type="Proteomes" id="UP000825100"/>
    </source>
</evidence>
<dbReference type="EMBL" id="AP024685">
    <property type="protein sequence ID" value="BCX30432.1"/>
    <property type="molecule type" value="Genomic_DNA"/>
</dbReference>
<gene>
    <name evidence="2" type="ORF">LTWDN19_09990</name>
</gene>
<keyword evidence="3" id="KW-1185">Reference proteome</keyword>
<sequence>MSKTFPDMDVDNTPVKEKERLYTAVVYYNPELKALTKRDLEQLKNDPPMQFTTQEHEQGLAYLTGSLNADEIKNNDLLRVLKNTGTQQLFIGEVGQDINISTKKLEQAKQAMQQNKQQQDNYRKEKMTGYRAVNYRERLL</sequence>
<evidence type="ECO:0000313" key="2">
    <source>
        <dbReference type="EMBL" id="BCX30432.1"/>
    </source>
</evidence>
<feature type="coiled-coil region" evidence="1">
    <location>
        <begin position="98"/>
        <end position="128"/>
    </location>
</feature>
<accession>A0ABM7QV22</accession>
<keyword evidence="1" id="KW-0175">Coiled coil</keyword>
<reference evidence="2 3" key="1">
    <citation type="submission" date="2021-05" db="EMBL/GenBank/DDBJ databases">
        <title>Complete Genome Sequence of Latilactobacillus sp. Strain WDN19, a High D-Aspartate-producing Lactic Acid Bacterium Isolated from a Japanese Pickle.</title>
        <authorList>
            <person name="Kajitani K."/>
            <person name="Takahashi S."/>
        </authorList>
    </citation>
    <scope>NUCLEOTIDE SEQUENCE [LARGE SCALE GENOMIC DNA]</scope>
    <source>
        <strain evidence="2 3">WDN19</strain>
    </source>
</reference>
<dbReference type="RefSeq" id="WP_146955176.1">
    <property type="nucleotide sequence ID" value="NZ_AP024685.1"/>
</dbReference>
<name>A0ABM7QV22_LATCU</name>
<protein>
    <submittedName>
        <fullName evidence="2">Uncharacterized protein</fullName>
    </submittedName>
</protein>
<evidence type="ECO:0000256" key="1">
    <source>
        <dbReference type="SAM" id="Coils"/>
    </source>
</evidence>
<organism evidence="2 3">
    <name type="scientific">Latilactobacillus curvatus</name>
    <name type="common">Lactobacillus curvatus</name>
    <dbReference type="NCBI Taxonomy" id="28038"/>
    <lineage>
        <taxon>Bacteria</taxon>
        <taxon>Bacillati</taxon>
        <taxon>Bacillota</taxon>
        <taxon>Bacilli</taxon>
        <taxon>Lactobacillales</taxon>
        <taxon>Lactobacillaceae</taxon>
        <taxon>Latilactobacillus</taxon>
    </lineage>
</organism>
<dbReference type="Proteomes" id="UP000825100">
    <property type="component" value="Chromosome"/>
</dbReference>